<dbReference type="InterPro" id="IPR049892">
    <property type="entry name" value="AA9"/>
</dbReference>
<dbReference type="EMBL" id="KN831858">
    <property type="protein sequence ID" value="KIM34770.1"/>
    <property type="molecule type" value="Genomic_DNA"/>
</dbReference>
<evidence type="ECO:0000256" key="2">
    <source>
        <dbReference type="RuleBase" id="RU368122"/>
    </source>
</evidence>
<dbReference type="OrthoDB" id="3496539at2759"/>
<comment type="subcellular location">
    <subcellularLocation>
        <location evidence="2">Secreted</location>
    </subcellularLocation>
</comment>
<dbReference type="CDD" id="cd21175">
    <property type="entry name" value="LPMO_AA9"/>
    <property type="match status" value="1"/>
</dbReference>
<keyword evidence="5" id="KW-1185">Reference proteome</keyword>
<keyword evidence="4" id="KW-0503">Monooxygenase</keyword>
<dbReference type="STRING" id="686832.A0A0C3BD81"/>
<dbReference type="InterPro" id="IPR005103">
    <property type="entry name" value="AA9_LPMO"/>
</dbReference>
<gene>
    <name evidence="4" type="ORF">M413DRAFT_436297</name>
</gene>
<dbReference type="GO" id="GO:0030248">
    <property type="term" value="F:cellulose binding"/>
    <property type="evidence" value="ECO:0007669"/>
    <property type="project" value="UniProtKB-UniRule"/>
</dbReference>
<protein>
    <recommendedName>
        <fullName evidence="2">AA9 family lytic polysaccharide monooxygenase</fullName>
        <ecNumber evidence="2">1.14.99.56</ecNumber>
    </recommendedName>
    <alternativeName>
        <fullName evidence="2">Endo-beta-1,4-glucanase</fullName>
    </alternativeName>
    <alternativeName>
        <fullName evidence="2">Glycosyl hydrolase 61 family protein</fullName>
    </alternativeName>
</protein>
<dbReference type="Proteomes" id="UP000053424">
    <property type="component" value="Unassembled WGS sequence"/>
</dbReference>
<keyword evidence="2" id="KW-0964">Secreted</keyword>
<dbReference type="EC" id="1.14.99.56" evidence="2"/>
<evidence type="ECO:0000313" key="5">
    <source>
        <dbReference type="Proteomes" id="UP000053424"/>
    </source>
</evidence>
<keyword evidence="2" id="KW-0119">Carbohydrate metabolism</keyword>
<accession>A0A0C3BD81</accession>
<dbReference type="PANTHER" id="PTHR33353">
    <property type="entry name" value="PUTATIVE (AFU_ORTHOLOGUE AFUA_1G12560)-RELATED"/>
    <property type="match status" value="1"/>
</dbReference>
<reference evidence="5" key="2">
    <citation type="submission" date="2015-01" db="EMBL/GenBank/DDBJ databases">
        <title>Evolutionary Origins and Diversification of the Mycorrhizal Mutualists.</title>
        <authorList>
            <consortium name="DOE Joint Genome Institute"/>
            <consortium name="Mycorrhizal Genomics Consortium"/>
            <person name="Kohler A."/>
            <person name="Kuo A."/>
            <person name="Nagy L.G."/>
            <person name="Floudas D."/>
            <person name="Copeland A."/>
            <person name="Barry K.W."/>
            <person name="Cichocki N."/>
            <person name="Veneault-Fourrey C."/>
            <person name="LaButti K."/>
            <person name="Lindquist E.A."/>
            <person name="Lipzen A."/>
            <person name="Lundell T."/>
            <person name="Morin E."/>
            <person name="Murat C."/>
            <person name="Riley R."/>
            <person name="Ohm R."/>
            <person name="Sun H."/>
            <person name="Tunlid A."/>
            <person name="Henrissat B."/>
            <person name="Grigoriev I.V."/>
            <person name="Hibbett D.S."/>
            <person name="Martin F."/>
        </authorList>
    </citation>
    <scope>NUCLEOTIDE SEQUENCE [LARGE SCALE GENOMIC DNA]</scope>
    <source>
        <strain evidence="5">h7</strain>
    </source>
</reference>
<reference evidence="4 5" key="1">
    <citation type="submission" date="2014-04" db="EMBL/GenBank/DDBJ databases">
        <authorList>
            <consortium name="DOE Joint Genome Institute"/>
            <person name="Kuo A."/>
            <person name="Gay G."/>
            <person name="Dore J."/>
            <person name="Kohler A."/>
            <person name="Nagy L.G."/>
            <person name="Floudas D."/>
            <person name="Copeland A."/>
            <person name="Barry K.W."/>
            <person name="Cichocki N."/>
            <person name="Veneault-Fourrey C."/>
            <person name="LaButti K."/>
            <person name="Lindquist E.A."/>
            <person name="Lipzen A."/>
            <person name="Lundell T."/>
            <person name="Morin E."/>
            <person name="Murat C."/>
            <person name="Sun H."/>
            <person name="Tunlid A."/>
            <person name="Henrissat B."/>
            <person name="Grigoriev I.V."/>
            <person name="Hibbett D.S."/>
            <person name="Martin F."/>
            <person name="Nordberg H.P."/>
            <person name="Cantor M.N."/>
            <person name="Hua S.X."/>
        </authorList>
    </citation>
    <scope>NUCLEOTIDE SEQUENCE [LARGE SCALE GENOMIC DNA]</scope>
    <source>
        <strain evidence="5">h7</strain>
    </source>
</reference>
<keyword evidence="2" id="KW-0624">Polysaccharide degradation</keyword>
<comment type="function">
    <text evidence="2">Lytic polysaccharide monooxygenase (LMPO) that depolymerizes crystalline and amorphous polysaccharides via the oxidation of scissile alpha- or beta-(1-4)-glycosidic bonds, yielding C1 and/or C4 oxidation products. Catalysis by LPMOs requires the reduction of the active-site copper from Cu(II) to Cu(I) by a reducing agent and H(2)O(2) or O(2) as a cosubstrate.</text>
</comment>
<comment type="catalytic activity">
    <reaction evidence="2">
        <text>[(1-&gt;4)-beta-D-glucosyl]n+m + reduced acceptor + O2 = 4-dehydro-beta-D-glucosyl-[(1-&gt;4)-beta-D-glucosyl]n-1 + [(1-&gt;4)-beta-D-glucosyl]m + acceptor + H2O.</text>
        <dbReference type="EC" id="1.14.99.56"/>
    </reaction>
</comment>
<name>A0A0C3BD81_HEBCY</name>
<keyword evidence="4" id="KW-0560">Oxidoreductase</keyword>
<dbReference type="GO" id="GO:0008810">
    <property type="term" value="F:cellulase activity"/>
    <property type="evidence" value="ECO:0007669"/>
    <property type="project" value="UniProtKB-UniRule"/>
</dbReference>
<dbReference type="AlphaFoldDB" id="A0A0C3BD81"/>
<dbReference type="HOGENOM" id="CLU_031730_4_2_1"/>
<sequence>MTIVMVVQGVSAHYRFDTLIFGSKSSTEAVRRPAENAPIHNWNSSEITCNVNTTNATEVVSVVAGSTIGFKLDENKTIYHPGPVAIYLGKAPKKVGDWDGSGKRWFKIAEWGPTFRPFIFSSLGKSTFTAKIPADVPSGEYLVRAEQIALHIPGYPEFFVGCAQIRITGGGSANISKVAIPGYVSAKKDPGLGVDIYWPVPTKYKVPGPAVYRGNV</sequence>
<dbReference type="GO" id="GO:0005576">
    <property type="term" value="C:extracellular region"/>
    <property type="evidence" value="ECO:0007669"/>
    <property type="project" value="UniProtKB-SubCell"/>
</dbReference>
<evidence type="ECO:0000313" key="4">
    <source>
        <dbReference type="EMBL" id="KIM34770.1"/>
    </source>
</evidence>
<keyword evidence="2" id="KW-0136">Cellulose degradation</keyword>
<proteinExistence type="predicted"/>
<dbReference type="GO" id="GO:0004497">
    <property type="term" value="F:monooxygenase activity"/>
    <property type="evidence" value="ECO:0007669"/>
    <property type="project" value="UniProtKB-KW"/>
</dbReference>
<feature type="domain" description="Auxiliary Activity family 9 catalytic" evidence="3">
    <location>
        <begin position="13"/>
        <end position="204"/>
    </location>
</feature>
<evidence type="ECO:0000259" key="3">
    <source>
        <dbReference type="Pfam" id="PF03443"/>
    </source>
</evidence>
<comment type="domain">
    <text evidence="2">Has a modular structure: an endo-beta-1,4-glucanase catalytic module at the N-terminus, a linker rich in serines and threonines, and a C-terminal carbohydrate-binding module (CBM).</text>
</comment>
<dbReference type="Gene3D" id="2.70.50.70">
    <property type="match status" value="1"/>
</dbReference>
<dbReference type="Pfam" id="PF03443">
    <property type="entry name" value="AA9"/>
    <property type="match status" value="1"/>
</dbReference>
<dbReference type="PANTHER" id="PTHR33353:SF11">
    <property type="entry name" value="GLYCOSYLHYDROLASE FAMILY 61-7 PROTEIN"/>
    <property type="match status" value="1"/>
</dbReference>
<dbReference type="GO" id="GO:0030245">
    <property type="term" value="P:cellulose catabolic process"/>
    <property type="evidence" value="ECO:0007669"/>
    <property type="project" value="UniProtKB-UniRule"/>
</dbReference>
<keyword evidence="1 2" id="KW-1015">Disulfide bond</keyword>
<evidence type="ECO:0000256" key="1">
    <source>
        <dbReference type="ARBA" id="ARBA00023157"/>
    </source>
</evidence>
<organism evidence="4 5">
    <name type="scientific">Hebeloma cylindrosporum</name>
    <dbReference type="NCBI Taxonomy" id="76867"/>
    <lineage>
        <taxon>Eukaryota</taxon>
        <taxon>Fungi</taxon>
        <taxon>Dikarya</taxon>
        <taxon>Basidiomycota</taxon>
        <taxon>Agaricomycotina</taxon>
        <taxon>Agaricomycetes</taxon>
        <taxon>Agaricomycetidae</taxon>
        <taxon>Agaricales</taxon>
        <taxon>Agaricineae</taxon>
        <taxon>Hymenogastraceae</taxon>
        <taxon>Hebeloma</taxon>
    </lineage>
</organism>